<dbReference type="GO" id="GO:0005524">
    <property type="term" value="F:ATP binding"/>
    <property type="evidence" value="ECO:0007669"/>
    <property type="project" value="InterPro"/>
</dbReference>
<dbReference type="Pfam" id="PF06985">
    <property type="entry name" value="HET"/>
    <property type="match status" value="1"/>
</dbReference>
<evidence type="ECO:0000259" key="2">
    <source>
        <dbReference type="PROSITE" id="PS50011"/>
    </source>
</evidence>
<feature type="domain" description="Protein kinase" evidence="2">
    <location>
        <begin position="171"/>
        <end position="522"/>
    </location>
</feature>
<feature type="compositionally biased region" description="Pro residues" evidence="1">
    <location>
        <begin position="573"/>
        <end position="587"/>
    </location>
</feature>
<evidence type="ECO:0000313" key="4">
    <source>
        <dbReference type="Proteomes" id="UP001175000"/>
    </source>
</evidence>
<evidence type="ECO:0000256" key="1">
    <source>
        <dbReference type="SAM" id="MobiDB-lite"/>
    </source>
</evidence>
<evidence type="ECO:0000313" key="3">
    <source>
        <dbReference type="EMBL" id="KAK0614520.1"/>
    </source>
</evidence>
<organism evidence="3 4">
    <name type="scientific">Immersiella caudata</name>
    <dbReference type="NCBI Taxonomy" id="314043"/>
    <lineage>
        <taxon>Eukaryota</taxon>
        <taxon>Fungi</taxon>
        <taxon>Dikarya</taxon>
        <taxon>Ascomycota</taxon>
        <taxon>Pezizomycotina</taxon>
        <taxon>Sordariomycetes</taxon>
        <taxon>Sordariomycetidae</taxon>
        <taxon>Sordariales</taxon>
        <taxon>Lasiosphaeriaceae</taxon>
        <taxon>Immersiella</taxon>
    </lineage>
</organism>
<feature type="region of interest" description="Disordered" evidence="1">
    <location>
        <begin position="559"/>
        <end position="606"/>
    </location>
</feature>
<dbReference type="CDD" id="cd00180">
    <property type="entry name" value="PKc"/>
    <property type="match status" value="1"/>
</dbReference>
<feature type="region of interest" description="Disordered" evidence="1">
    <location>
        <begin position="357"/>
        <end position="386"/>
    </location>
</feature>
<keyword evidence="4" id="KW-1185">Reference proteome</keyword>
<dbReference type="EMBL" id="JAULSU010000006">
    <property type="protein sequence ID" value="KAK0614520.1"/>
    <property type="molecule type" value="Genomic_DNA"/>
</dbReference>
<dbReference type="Proteomes" id="UP001175000">
    <property type="component" value="Unassembled WGS sequence"/>
</dbReference>
<name>A0AA39WFQ2_9PEZI</name>
<dbReference type="InterPro" id="IPR010730">
    <property type="entry name" value="HET"/>
</dbReference>
<dbReference type="GO" id="GO:0004672">
    <property type="term" value="F:protein kinase activity"/>
    <property type="evidence" value="ECO:0007669"/>
    <property type="project" value="InterPro"/>
</dbReference>
<feature type="compositionally biased region" description="Polar residues" evidence="1">
    <location>
        <begin position="531"/>
        <end position="549"/>
    </location>
</feature>
<dbReference type="InterPro" id="IPR011009">
    <property type="entry name" value="Kinase-like_dom_sf"/>
</dbReference>
<reference evidence="3" key="1">
    <citation type="submission" date="2023-06" db="EMBL/GenBank/DDBJ databases">
        <title>Genome-scale phylogeny and comparative genomics of the fungal order Sordariales.</title>
        <authorList>
            <consortium name="Lawrence Berkeley National Laboratory"/>
            <person name="Hensen N."/>
            <person name="Bonometti L."/>
            <person name="Westerberg I."/>
            <person name="Brannstrom I.O."/>
            <person name="Guillou S."/>
            <person name="Cros-Aarteil S."/>
            <person name="Calhoun S."/>
            <person name="Haridas S."/>
            <person name="Kuo A."/>
            <person name="Mondo S."/>
            <person name="Pangilinan J."/>
            <person name="Riley R."/>
            <person name="Labutti K."/>
            <person name="Andreopoulos B."/>
            <person name="Lipzen A."/>
            <person name="Chen C."/>
            <person name="Yanf M."/>
            <person name="Daum C."/>
            <person name="Ng V."/>
            <person name="Clum A."/>
            <person name="Steindorff A."/>
            <person name="Ohm R."/>
            <person name="Martin F."/>
            <person name="Silar P."/>
            <person name="Natvig D."/>
            <person name="Lalanne C."/>
            <person name="Gautier V."/>
            <person name="Ament-Velasquez S.L."/>
            <person name="Kruys A."/>
            <person name="Hutchinson M.I."/>
            <person name="Powell A.J."/>
            <person name="Barry K."/>
            <person name="Miller A.N."/>
            <person name="Grigoriev I.V."/>
            <person name="Debuchy R."/>
            <person name="Gladieux P."/>
            <person name="Thoren M.H."/>
            <person name="Johannesson H."/>
        </authorList>
    </citation>
    <scope>NUCLEOTIDE SEQUENCE</scope>
    <source>
        <strain evidence="3">CBS 606.72</strain>
    </source>
</reference>
<dbReference type="PANTHER" id="PTHR33112">
    <property type="entry name" value="DOMAIN PROTEIN, PUTATIVE-RELATED"/>
    <property type="match status" value="1"/>
</dbReference>
<dbReference type="PANTHER" id="PTHR33112:SF10">
    <property type="entry name" value="TOL"/>
    <property type="match status" value="1"/>
</dbReference>
<proteinExistence type="predicted"/>
<feature type="region of interest" description="Disordered" evidence="1">
    <location>
        <begin position="530"/>
        <end position="549"/>
    </location>
</feature>
<dbReference type="Pfam" id="PF00069">
    <property type="entry name" value="Pkinase"/>
    <property type="match status" value="1"/>
</dbReference>
<comment type="caution">
    <text evidence="3">The sequence shown here is derived from an EMBL/GenBank/DDBJ whole genome shotgun (WGS) entry which is preliminary data.</text>
</comment>
<accession>A0AA39WFQ2</accession>
<dbReference type="Gene3D" id="3.30.200.20">
    <property type="entry name" value="Phosphorylase Kinase, domain 1"/>
    <property type="match status" value="1"/>
</dbReference>
<dbReference type="SMART" id="SM00220">
    <property type="entry name" value="S_TKc"/>
    <property type="match status" value="1"/>
</dbReference>
<dbReference type="InterPro" id="IPR000719">
    <property type="entry name" value="Prot_kinase_dom"/>
</dbReference>
<protein>
    <recommendedName>
        <fullName evidence="2">Protein kinase domain-containing protein</fullName>
    </recommendedName>
</protein>
<dbReference type="Gene3D" id="1.10.510.10">
    <property type="entry name" value="Transferase(Phosphotransferase) domain 1"/>
    <property type="match status" value="1"/>
</dbReference>
<dbReference type="PROSITE" id="PS50011">
    <property type="entry name" value="PROTEIN_KINASE_DOM"/>
    <property type="match status" value="1"/>
</dbReference>
<dbReference type="SUPFAM" id="SSF56112">
    <property type="entry name" value="Protein kinase-like (PK-like)"/>
    <property type="match status" value="1"/>
</dbReference>
<feature type="region of interest" description="Disordered" evidence="1">
    <location>
        <begin position="643"/>
        <end position="662"/>
    </location>
</feature>
<sequence length="1325" mass="149908">MTNLDAQDMALADRILGVLKRSQFDKDNKSFVPEGCLKCIITEKAIAEELQEAYEEADDTEADFMDLVSFIHQEATKPFAIAVCINIEDSTLYRAMKLFKKYNFTDENLPIKQWSDKEKHQFSSFHKLWNRNKISLFYKHQWEFLAPVLLAATQRQSNHDFTHDHVMPFIEKYNEGFDKGSFGQVYQYKIHPSHLRDPDNPEKVWNELVAVKEVQPRSDEDRQKMVRCWEQEASVLQKMNALNQPHIVQFITAFRRGDKGKEDYYLMFEWASGGNLRNLWRTFDRPYPTPALVKDSVRQLLGLATALCEAHYPESGTKTIFRHGDLKPENILWFKGGDGEIGILKIADWGLARQHNLETEQRSNRTSTGSGTRRYEPPEEETGEGVWASSLTPGQVDLKQKKRSRLYDVWAMGCITLEFLIWLLYGPEELKKFNSDINGGYSDYPPFYQIEIVKGKKVARVHDAVVRWMDHMAQDPACAPGETALGSILELVRDRLLVVKLPPRLGTSTYNQPQAPRSSSRFRRIRSNSSLASSIHTPSITPSLSATTSDLDTDAIPHIVISGPDQTDSLAFKPPPISPPRAPPPPVSLSEKNPPLPFSEQGQGGGRALSDEFVLKMEDIFLDHDEEGEDYWLPDISVRRAPPSDDTKVFATDDGDRDIDSNPTIKAADQPKRQLALSPIPVQSGLTAPTAQLADYGNARLADDWEILVDNEFAARLFSNIKASKGFDDSPGLRPTSNLCDDCRELRGQLWDTFDKTYLTSYLRQNAKNKTCDLCGLFYRLCERSNSAQNPTALFERTESSLRLNGTSSSILSIFRDSDLRTRIDHSIQIGFGQLPDADSKTHLDIIRQWLECCDQKHQHLSCTSPTTKRLPTRVLDVGNPGDPKVYLRQTKRGDTGQWLALSHQWGSDPHFCTTTKTLTNYLQGIDFAALPATFRDAVKVCRALGCRYLWIDSLCIIQGPGGDFNQEAKHMEQVYSGAYCVLAVSRTASHHYAGFLHPRKQRDVVALSHSDESPPFYICENIDDFNAHVLEGDLNRRGWVLQEHALARRTVFFTEHQTYWECGGGVRCETMMSMRNGLAAFLGDPSFPRLIETAQQGEKIIHYQNLYERYARLGLTNEYDRPMAIDGLQHRILGALKSQGGFGVFDEGTTKKGLLRRSLLWHRARETTKLKRIVFPKDRTISVVPSWSWMAYTGAIAYVRLEFGGVEWEELQSPWSGGGEVLTEVQGGRIALVGQGREFNVGWGEGEAMLVWDVLGETERLNVLCVVLGRQRGVVKVEARCYVLLVTLGGGMSRDGTRLYERVGAGYLPGRCVHWERSVKVTIH</sequence>
<gene>
    <name evidence="3" type="ORF">B0T14DRAFT_309967</name>
</gene>